<name>A0A8J6QVU3_9GAMM</name>
<keyword evidence="3" id="KW-1185">Reference proteome</keyword>
<dbReference type="Proteomes" id="UP000638014">
    <property type="component" value="Unassembled WGS sequence"/>
</dbReference>
<accession>A0A8J6QVU3</accession>
<sequence>MSVTKADVFLSDMAYKERLSMPPELRPDVEQPPCWVEIATSLEVVPDERSSSMPDDEEDWDDFERWALE</sequence>
<proteinExistence type="predicted"/>
<feature type="region of interest" description="Disordered" evidence="1">
    <location>
        <begin position="46"/>
        <end position="69"/>
    </location>
</feature>
<dbReference type="RefSeq" id="WP_191146505.1">
    <property type="nucleotide sequence ID" value="NZ_JACXAF010000042.1"/>
</dbReference>
<protein>
    <submittedName>
        <fullName evidence="2">Uncharacterized protein</fullName>
    </submittedName>
</protein>
<evidence type="ECO:0000313" key="3">
    <source>
        <dbReference type="Proteomes" id="UP000638014"/>
    </source>
</evidence>
<organism evidence="2 3">
    <name type="scientific">Neiella litorisoli</name>
    <dbReference type="NCBI Taxonomy" id="2771431"/>
    <lineage>
        <taxon>Bacteria</taxon>
        <taxon>Pseudomonadati</taxon>
        <taxon>Pseudomonadota</taxon>
        <taxon>Gammaproteobacteria</taxon>
        <taxon>Alteromonadales</taxon>
        <taxon>Echinimonadaceae</taxon>
        <taxon>Neiella</taxon>
    </lineage>
</organism>
<gene>
    <name evidence="2" type="ORF">IC617_18700</name>
</gene>
<dbReference type="AlphaFoldDB" id="A0A8J6QVU3"/>
<comment type="caution">
    <text evidence="2">The sequence shown here is derived from an EMBL/GenBank/DDBJ whole genome shotgun (WGS) entry which is preliminary data.</text>
</comment>
<evidence type="ECO:0000256" key="1">
    <source>
        <dbReference type="SAM" id="MobiDB-lite"/>
    </source>
</evidence>
<dbReference type="EMBL" id="JACXAF010000042">
    <property type="protein sequence ID" value="MBD1391459.1"/>
    <property type="molecule type" value="Genomic_DNA"/>
</dbReference>
<evidence type="ECO:0000313" key="2">
    <source>
        <dbReference type="EMBL" id="MBD1391459.1"/>
    </source>
</evidence>
<reference evidence="2" key="1">
    <citation type="submission" date="2020-09" db="EMBL/GenBank/DDBJ databases">
        <title>A novel bacterium of genus Neiella, isolated from South China Sea.</title>
        <authorList>
            <person name="Huang H."/>
            <person name="Mo K."/>
            <person name="Hu Y."/>
        </authorList>
    </citation>
    <scope>NUCLEOTIDE SEQUENCE</scope>
    <source>
        <strain evidence="2">HB171785</strain>
    </source>
</reference>